<proteinExistence type="predicted"/>
<organism evidence="1">
    <name type="scientific">marine sediment metagenome</name>
    <dbReference type="NCBI Taxonomy" id="412755"/>
    <lineage>
        <taxon>unclassified sequences</taxon>
        <taxon>metagenomes</taxon>
        <taxon>ecological metagenomes</taxon>
    </lineage>
</organism>
<protein>
    <submittedName>
        <fullName evidence="1">Uncharacterized protein</fullName>
    </submittedName>
</protein>
<accession>A0A0F9MWE4</accession>
<evidence type="ECO:0000313" key="1">
    <source>
        <dbReference type="EMBL" id="KKM73562.1"/>
    </source>
</evidence>
<dbReference type="EMBL" id="LAZR01009282">
    <property type="protein sequence ID" value="KKM73562.1"/>
    <property type="molecule type" value="Genomic_DNA"/>
</dbReference>
<reference evidence="1" key="1">
    <citation type="journal article" date="2015" name="Nature">
        <title>Complex archaea that bridge the gap between prokaryotes and eukaryotes.</title>
        <authorList>
            <person name="Spang A."/>
            <person name="Saw J.H."/>
            <person name="Jorgensen S.L."/>
            <person name="Zaremba-Niedzwiedzka K."/>
            <person name="Martijn J."/>
            <person name="Lind A.E."/>
            <person name="van Eijk R."/>
            <person name="Schleper C."/>
            <person name="Guy L."/>
            <person name="Ettema T.J."/>
        </authorList>
    </citation>
    <scope>NUCLEOTIDE SEQUENCE</scope>
</reference>
<dbReference type="AlphaFoldDB" id="A0A0F9MWE4"/>
<gene>
    <name evidence="1" type="ORF">LCGC14_1409130</name>
</gene>
<sequence>MEELTIRATYKELHDLLSESYYNFHNITKEVFDLQHGKIWNDMEAELIVEGYVSPPQPVRDLKAEVDDLETRLRKIEKDRGV</sequence>
<name>A0A0F9MWE4_9ZZZZ</name>
<comment type="caution">
    <text evidence="1">The sequence shown here is derived from an EMBL/GenBank/DDBJ whole genome shotgun (WGS) entry which is preliminary data.</text>
</comment>